<dbReference type="SMART" id="SM00886">
    <property type="entry name" value="Dabb"/>
    <property type="match status" value="1"/>
</dbReference>
<protein>
    <submittedName>
        <fullName evidence="2">Dabb family protein</fullName>
    </submittedName>
</protein>
<name>A0A7V7QKT3_9FIRM</name>
<dbReference type="Pfam" id="PF07876">
    <property type="entry name" value="Dabb"/>
    <property type="match status" value="1"/>
</dbReference>
<dbReference type="Gene3D" id="3.30.70.100">
    <property type="match status" value="1"/>
</dbReference>
<dbReference type="RefSeq" id="WP_151145929.1">
    <property type="nucleotide sequence ID" value="NZ_WAGX01000005.1"/>
</dbReference>
<dbReference type="Proteomes" id="UP000461768">
    <property type="component" value="Unassembled WGS sequence"/>
</dbReference>
<dbReference type="InterPro" id="IPR011008">
    <property type="entry name" value="Dimeric_a/b-barrel"/>
</dbReference>
<evidence type="ECO:0000313" key="3">
    <source>
        <dbReference type="Proteomes" id="UP000461768"/>
    </source>
</evidence>
<accession>A0A7V7QKT3</accession>
<dbReference type="OrthoDB" id="9808130at2"/>
<evidence type="ECO:0000313" key="2">
    <source>
        <dbReference type="EMBL" id="KAB1438459.1"/>
    </source>
</evidence>
<feature type="domain" description="Stress-response A/B barrel" evidence="1">
    <location>
        <begin position="2"/>
        <end position="95"/>
    </location>
</feature>
<dbReference type="InterPro" id="IPR013097">
    <property type="entry name" value="Dabb"/>
</dbReference>
<reference evidence="2 3" key="1">
    <citation type="submission" date="2019-09" db="EMBL/GenBank/DDBJ databases">
        <authorList>
            <person name="Valk L.C."/>
        </authorList>
    </citation>
    <scope>NUCLEOTIDE SEQUENCE [LARGE SCALE GENOMIC DNA]</scope>
    <source>
        <strain evidence="2">GalUA</strain>
    </source>
</reference>
<dbReference type="PROSITE" id="PS51502">
    <property type="entry name" value="S_R_A_B_BARREL"/>
    <property type="match status" value="1"/>
</dbReference>
<keyword evidence="3" id="KW-1185">Reference proteome</keyword>
<reference evidence="2 3" key="2">
    <citation type="submission" date="2020-02" db="EMBL/GenBank/DDBJ databases">
        <title>Candidatus Galacturonibacter soehngenii shows hetero-acetogenic catabolism of galacturonic acid but lacks a canonical carbon monoxide dehydrogenase/acetyl-CoA synthase complex.</title>
        <authorList>
            <person name="Diender M."/>
            <person name="Stouten G.R."/>
            <person name="Petersen J.F."/>
            <person name="Nielsen P.H."/>
            <person name="Dueholm M.S."/>
            <person name="Pronk J.T."/>
            <person name="Van Loosdrecht M.C.M."/>
        </authorList>
    </citation>
    <scope>NUCLEOTIDE SEQUENCE [LARGE SCALE GENOMIC DNA]</scope>
    <source>
        <strain evidence="2">GalUA</strain>
    </source>
</reference>
<dbReference type="EMBL" id="WAGX01000005">
    <property type="protein sequence ID" value="KAB1438459.1"/>
    <property type="molecule type" value="Genomic_DNA"/>
</dbReference>
<dbReference type="PANTHER" id="PTHR37832">
    <property type="entry name" value="BLL2683 PROTEIN"/>
    <property type="match status" value="1"/>
</dbReference>
<dbReference type="AlphaFoldDB" id="A0A7V7QKT3"/>
<dbReference type="SUPFAM" id="SSF54909">
    <property type="entry name" value="Dimeric alpha+beta barrel"/>
    <property type="match status" value="1"/>
</dbReference>
<organism evidence="2 3">
    <name type="scientific">Candidatus Galacturonatibacter soehngenii</name>
    <dbReference type="NCBI Taxonomy" id="2307010"/>
    <lineage>
        <taxon>Bacteria</taxon>
        <taxon>Bacillati</taxon>
        <taxon>Bacillota</taxon>
        <taxon>Clostridia</taxon>
        <taxon>Lachnospirales</taxon>
        <taxon>Lachnospiraceae</taxon>
        <taxon>Candidatus Galacturonatibacter</taxon>
    </lineage>
</organism>
<comment type="caution">
    <text evidence="2">The sequence shown here is derived from an EMBL/GenBank/DDBJ whole genome shotgun (WGS) entry which is preliminary data.</text>
</comment>
<dbReference type="PANTHER" id="PTHR37832:SF1">
    <property type="entry name" value="STRESS-RESPONSE A_B BARREL DOMAIN-CONTAINING PROTEIN"/>
    <property type="match status" value="1"/>
</dbReference>
<sequence length="97" mass="11136">MIKHIVMFTLKEENKKQNLETAKEKLKNFEAEIPSIKKFKVVTNAEGAPESNCDLALICDFEDIEGLNAYQVHPKHVEFGKFITSVRESRACIDYEC</sequence>
<evidence type="ECO:0000259" key="1">
    <source>
        <dbReference type="PROSITE" id="PS51502"/>
    </source>
</evidence>
<proteinExistence type="predicted"/>
<gene>
    <name evidence="2" type="ORF">F7O84_13020</name>
</gene>